<accession>A0A3B1D7I4</accession>
<dbReference type="AlphaFoldDB" id="A0A3B1D7I4"/>
<protein>
    <submittedName>
        <fullName evidence="1">Uncharacterized protein</fullName>
    </submittedName>
</protein>
<organism evidence="1">
    <name type="scientific">hydrothermal vent metagenome</name>
    <dbReference type="NCBI Taxonomy" id="652676"/>
    <lineage>
        <taxon>unclassified sequences</taxon>
        <taxon>metagenomes</taxon>
        <taxon>ecological metagenomes</taxon>
    </lineage>
</organism>
<evidence type="ECO:0000313" key="1">
    <source>
        <dbReference type="EMBL" id="VAX36662.1"/>
    </source>
</evidence>
<dbReference type="EMBL" id="UOGJ01000105">
    <property type="protein sequence ID" value="VAX36662.1"/>
    <property type="molecule type" value="Genomic_DNA"/>
</dbReference>
<reference evidence="1" key="1">
    <citation type="submission" date="2018-06" db="EMBL/GenBank/DDBJ databases">
        <authorList>
            <person name="Zhirakovskaya E."/>
        </authorList>
    </citation>
    <scope>NUCLEOTIDE SEQUENCE</scope>
</reference>
<gene>
    <name evidence="1" type="ORF">MNBD_UNCLBAC01-1205</name>
</gene>
<feature type="non-terminal residue" evidence="1">
    <location>
        <position position="1"/>
    </location>
</feature>
<name>A0A3B1D7I4_9ZZZZ</name>
<sequence>WIPVLNGKGKLSLLTKSIHPYPTMSEISKNASVNYLVSTIPSWTKKLTKILFGYQGKA</sequence>
<proteinExistence type="predicted"/>